<dbReference type="CDD" id="cd00806">
    <property type="entry name" value="TrpRS_core"/>
    <property type="match status" value="1"/>
</dbReference>
<dbReference type="GO" id="GO:0005739">
    <property type="term" value="C:mitochondrion"/>
    <property type="evidence" value="ECO:0007669"/>
    <property type="project" value="UniProtKB-SubCell"/>
</dbReference>
<evidence type="ECO:0000256" key="6">
    <source>
        <dbReference type="ARBA" id="ARBA00022840"/>
    </source>
</evidence>
<dbReference type="NCBIfam" id="TIGR00233">
    <property type="entry name" value="trpS"/>
    <property type="match status" value="1"/>
</dbReference>
<protein>
    <recommendedName>
        <fullName evidence="3">tryptophan--tRNA ligase</fullName>
        <ecNumber evidence="3">6.1.1.2</ecNumber>
    </recommendedName>
    <alternativeName>
        <fullName evidence="9">Tryptophanyl-tRNA synthetase</fullName>
    </alternativeName>
</protein>
<keyword evidence="7" id="KW-0648">Protein biosynthesis</keyword>
<dbReference type="PROSITE" id="PS00178">
    <property type="entry name" value="AA_TRNA_LIGASE_I"/>
    <property type="match status" value="1"/>
</dbReference>
<reference evidence="11" key="1">
    <citation type="journal article" date="2014" name="Front. Microbiol.">
        <title>High frequency of phylogenetically diverse reductive dehalogenase-homologous genes in deep subseafloor sedimentary metagenomes.</title>
        <authorList>
            <person name="Kawai M."/>
            <person name="Futagami T."/>
            <person name="Toyoda A."/>
            <person name="Takaki Y."/>
            <person name="Nishi S."/>
            <person name="Hori S."/>
            <person name="Arai W."/>
            <person name="Tsubouchi T."/>
            <person name="Morono Y."/>
            <person name="Uchiyama I."/>
            <person name="Ito T."/>
            <person name="Fujiyama A."/>
            <person name="Inagaki F."/>
            <person name="Takami H."/>
        </authorList>
    </citation>
    <scope>NUCLEOTIDE SEQUENCE</scope>
    <source>
        <strain evidence="11">Expedition CK06-06</strain>
    </source>
</reference>
<dbReference type="InterPro" id="IPR014729">
    <property type="entry name" value="Rossmann-like_a/b/a_fold"/>
</dbReference>
<evidence type="ECO:0000256" key="10">
    <source>
        <dbReference type="ARBA" id="ARBA00049929"/>
    </source>
</evidence>
<dbReference type="InterPro" id="IPR024109">
    <property type="entry name" value="Trp-tRNA-ligase_bac-type"/>
</dbReference>
<evidence type="ECO:0000313" key="11">
    <source>
        <dbReference type="EMBL" id="GAG54764.1"/>
    </source>
</evidence>
<proteinExistence type="inferred from homology"/>
<dbReference type="PANTHER" id="PTHR43766">
    <property type="entry name" value="TRYPTOPHAN--TRNA LIGASE, MITOCHONDRIAL"/>
    <property type="match status" value="1"/>
</dbReference>
<keyword evidence="4" id="KW-0436">Ligase</keyword>
<dbReference type="InterPro" id="IPR002305">
    <property type="entry name" value="aa-tRNA-synth_Ic"/>
</dbReference>
<evidence type="ECO:0000256" key="4">
    <source>
        <dbReference type="ARBA" id="ARBA00022598"/>
    </source>
</evidence>
<evidence type="ECO:0000256" key="3">
    <source>
        <dbReference type="ARBA" id="ARBA00013161"/>
    </source>
</evidence>
<dbReference type="GO" id="GO:0004830">
    <property type="term" value="F:tryptophan-tRNA ligase activity"/>
    <property type="evidence" value="ECO:0007669"/>
    <property type="project" value="UniProtKB-EC"/>
</dbReference>
<dbReference type="EC" id="6.1.1.2" evidence="3"/>
<dbReference type="AlphaFoldDB" id="X0YFJ1"/>
<dbReference type="InterPro" id="IPR002306">
    <property type="entry name" value="Trp-tRNA-ligase"/>
</dbReference>
<comment type="caution">
    <text evidence="11">The sequence shown here is derived from an EMBL/GenBank/DDBJ whole genome shotgun (WGS) entry which is preliminary data.</text>
</comment>
<dbReference type="FunFam" id="1.10.240.10:FF:000002">
    <property type="entry name" value="Tryptophan--tRNA ligase"/>
    <property type="match status" value="1"/>
</dbReference>
<sequence>MTETATVKRTRVFSGIQPSGSLHIGNLLGAIQHWVATQDEKENFFCIVDMHAITTPQDPETLRTLTRDVAALYIASGLDPDKSTIFVQSHVPAHAECCWILNCVTPVGWLERMTQYKSKARQGESVSTGLLDYPVLQAADILLYDADEVPVGEDQKQHVELSRDIAQRFNHLYGPTFVVPKVVLPKIGARIRALNDPSRKMSKSQAMERGHAVRLTDEPDEIQRTFRRAVTDTGREIVFSDSPEKAGVNNLLEIYELLTGSRRPEIEAHFEGQGYAALKNEVTEVVIEALRPIRERYHELLSDRAELDAILANGARCARAVADPKIELVKRKVGFIGVEA</sequence>
<organism evidence="11">
    <name type="scientific">marine sediment metagenome</name>
    <dbReference type="NCBI Taxonomy" id="412755"/>
    <lineage>
        <taxon>unclassified sequences</taxon>
        <taxon>metagenomes</taxon>
        <taxon>ecological metagenomes</taxon>
    </lineage>
</organism>
<dbReference type="Gene3D" id="3.40.50.620">
    <property type="entry name" value="HUPs"/>
    <property type="match status" value="1"/>
</dbReference>
<dbReference type="GO" id="GO:0006436">
    <property type="term" value="P:tryptophanyl-tRNA aminoacylation"/>
    <property type="evidence" value="ECO:0007669"/>
    <property type="project" value="InterPro"/>
</dbReference>
<evidence type="ECO:0000256" key="1">
    <source>
        <dbReference type="ARBA" id="ARBA00004173"/>
    </source>
</evidence>
<dbReference type="Gene3D" id="1.10.240.10">
    <property type="entry name" value="Tyrosyl-Transfer RNA Synthetase"/>
    <property type="match status" value="1"/>
</dbReference>
<dbReference type="PRINTS" id="PR01039">
    <property type="entry name" value="TRNASYNTHTRP"/>
</dbReference>
<dbReference type="HAMAP" id="MF_00140_B">
    <property type="entry name" value="Trp_tRNA_synth_B"/>
    <property type="match status" value="1"/>
</dbReference>
<evidence type="ECO:0000256" key="2">
    <source>
        <dbReference type="ARBA" id="ARBA00005594"/>
    </source>
</evidence>
<evidence type="ECO:0000256" key="7">
    <source>
        <dbReference type="ARBA" id="ARBA00022917"/>
    </source>
</evidence>
<dbReference type="SUPFAM" id="SSF52374">
    <property type="entry name" value="Nucleotidylyl transferase"/>
    <property type="match status" value="1"/>
</dbReference>
<dbReference type="EMBL" id="BART01007194">
    <property type="protein sequence ID" value="GAG54764.1"/>
    <property type="molecule type" value="Genomic_DNA"/>
</dbReference>
<gene>
    <name evidence="11" type="ORF">S01H4_16403</name>
</gene>
<keyword evidence="5" id="KW-0547">Nucleotide-binding</keyword>
<keyword evidence="8" id="KW-0030">Aminoacyl-tRNA synthetase</keyword>
<comment type="similarity">
    <text evidence="2">Belongs to the class-I aminoacyl-tRNA synthetase family.</text>
</comment>
<accession>X0YFJ1</accession>
<dbReference type="InterPro" id="IPR001412">
    <property type="entry name" value="aa-tRNA-synth_I_CS"/>
</dbReference>
<dbReference type="InterPro" id="IPR050203">
    <property type="entry name" value="Trp-tRNA_synthetase"/>
</dbReference>
<evidence type="ECO:0000256" key="8">
    <source>
        <dbReference type="ARBA" id="ARBA00023146"/>
    </source>
</evidence>
<dbReference type="Pfam" id="PF00579">
    <property type="entry name" value="tRNA-synt_1b"/>
    <property type="match status" value="1"/>
</dbReference>
<comment type="catalytic activity">
    <reaction evidence="10">
        <text>tRNA(Trp) + L-tryptophan + ATP = L-tryptophyl-tRNA(Trp) + AMP + diphosphate + H(+)</text>
        <dbReference type="Rhea" id="RHEA:24080"/>
        <dbReference type="Rhea" id="RHEA-COMP:9671"/>
        <dbReference type="Rhea" id="RHEA-COMP:9705"/>
        <dbReference type="ChEBI" id="CHEBI:15378"/>
        <dbReference type="ChEBI" id="CHEBI:30616"/>
        <dbReference type="ChEBI" id="CHEBI:33019"/>
        <dbReference type="ChEBI" id="CHEBI:57912"/>
        <dbReference type="ChEBI" id="CHEBI:78442"/>
        <dbReference type="ChEBI" id="CHEBI:78535"/>
        <dbReference type="ChEBI" id="CHEBI:456215"/>
        <dbReference type="EC" id="6.1.1.2"/>
    </reaction>
</comment>
<evidence type="ECO:0000256" key="9">
    <source>
        <dbReference type="ARBA" id="ARBA00030268"/>
    </source>
</evidence>
<dbReference type="GO" id="GO:0005829">
    <property type="term" value="C:cytosol"/>
    <property type="evidence" value="ECO:0007669"/>
    <property type="project" value="TreeGrafter"/>
</dbReference>
<comment type="subcellular location">
    <subcellularLocation>
        <location evidence="1">Mitochondrion</location>
    </subcellularLocation>
</comment>
<evidence type="ECO:0000256" key="5">
    <source>
        <dbReference type="ARBA" id="ARBA00022741"/>
    </source>
</evidence>
<name>X0YFJ1_9ZZZZ</name>
<keyword evidence="6" id="KW-0067">ATP-binding</keyword>
<dbReference type="GO" id="GO:0005524">
    <property type="term" value="F:ATP binding"/>
    <property type="evidence" value="ECO:0007669"/>
    <property type="project" value="UniProtKB-KW"/>
</dbReference>
<dbReference type="PANTHER" id="PTHR43766:SF1">
    <property type="entry name" value="TRYPTOPHAN--TRNA LIGASE, MITOCHONDRIAL"/>
    <property type="match status" value="1"/>
</dbReference>